<evidence type="ECO:0000313" key="2">
    <source>
        <dbReference type="EMBL" id="WBP88581.1"/>
    </source>
</evidence>
<feature type="compositionally biased region" description="Low complexity" evidence="1">
    <location>
        <begin position="20"/>
        <end position="42"/>
    </location>
</feature>
<dbReference type="RefSeq" id="WP_270146634.1">
    <property type="nucleotide sequence ID" value="NZ_CP115450.1"/>
</dbReference>
<organism evidence="2 3">
    <name type="scientific">Kitasatospora cathayae</name>
    <dbReference type="NCBI Taxonomy" id="3004092"/>
    <lineage>
        <taxon>Bacteria</taxon>
        <taxon>Bacillati</taxon>
        <taxon>Actinomycetota</taxon>
        <taxon>Actinomycetes</taxon>
        <taxon>Kitasatosporales</taxon>
        <taxon>Streptomycetaceae</taxon>
        <taxon>Kitasatospora</taxon>
    </lineage>
</organism>
<feature type="compositionally biased region" description="Basic residues" evidence="1">
    <location>
        <begin position="1"/>
        <end position="10"/>
    </location>
</feature>
<gene>
    <name evidence="2" type="ORF">O1G21_23875</name>
</gene>
<accession>A0ABY7Q8F4</accession>
<keyword evidence="3" id="KW-1185">Reference proteome</keyword>
<dbReference type="InterPro" id="IPR043777">
    <property type="entry name" value="DUF5719"/>
</dbReference>
<dbReference type="Proteomes" id="UP001212821">
    <property type="component" value="Chromosome"/>
</dbReference>
<proteinExistence type="predicted"/>
<name>A0ABY7Q8F4_9ACTN</name>
<sequence>MKKPAFRKKFGTGPEQAFEPAAVEPAGAAEPARAAAPVPGRPTGKTTQSLLAAAVVLAAVFGIAEVRRPASPAAADDGVAPSTAQVERTAAVCPQPFQGLTGSTTLTAYTPPGTGSATGGAGWLSDQAAPATPPTTSPSAPAQTGSPTAAPTGSPTAAPSGSGAPATPAPDKNAAPADAKLTLTKPGTPATGPATNGDAAPGTGAVATGALAPGFTVTQTTVVTEQRGLGLSGLTCTPENTSFWFAGASTAGDRVDYLSLVNPESSAAVVDIQLYGDKGLIDNDAANGITVAPGSSQSVLLSTISKGAVTDLAVHVVVRSGRIGAALHAADGSKGADWIPASADPAPTQVLPGLPADTAAAHLVVWAPPEDDADLKIQLSGKNGWFTPAGNESIHVKAGMVAAVDLGKVTRDEVAGLRLSPSDDKHAVPVVAGLRVDRTGGNGKSDAAWLTGSSPVGARATVADNRAGAATLFLTSTGDAATVKVTGSAGSSGGTPATKEVQLPAGGTVAIPAPEPAGLNGVFALTVETESGGPVVAARMLALPTKDVPMFTVQALRDDHSTVQVPQAAQDPGVVLR</sequence>
<feature type="compositionally biased region" description="Low complexity" evidence="1">
    <location>
        <begin position="137"/>
        <end position="202"/>
    </location>
</feature>
<reference evidence="3" key="1">
    <citation type="submission" date="2022-12" db="EMBL/GenBank/DDBJ databases">
        <authorList>
            <person name="Mo P."/>
        </authorList>
    </citation>
    <scope>NUCLEOTIDE SEQUENCE [LARGE SCALE GENOMIC DNA]</scope>
    <source>
        <strain evidence="3">HUAS 3-15</strain>
    </source>
</reference>
<evidence type="ECO:0000256" key="1">
    <source>
        <dbReference type="SAM" id="MobiDB-lite"/>
    </source>
</evidence>
<evidence type="ECO:0000313" key="3">
    <source>
        <dbReference type="Proteomes" id="UP001212821"/>
    </source>
</evidence>
<feature type="region of interest" description="Disordered" evidence="1">
    <location>
        <begin position="101"/>
        <end position="202"/>
    </location>
</feature>
<protein>
    <submittedName>
        <fullName evidence="2">DUF5719 family protein</fullName>
    </submittedName>
</protein>
<feature type="region of interest" description="Disordered" evidence="1">
    <location>
        <begin position="1"/>
        <end position="44"/>
    </location>
</feature>
<dbReference type="Pfam" id="PF18986">
    <property type="entry name" value="DUF5719"/>
    <property type="match status" value="1"/>
</dbReference>
<dbReference type="EMBL" id="CP115450">
    <property type="protein sequence ID" value="WBP88581.1"/>
    <property type="molecule type" value="Genomic_DNA"/>
</dbReference>